<evidence type="ECO:0000256" key="2">
    <source>
        <dbReference type="ARBA" id="ARBA00023186"/>
    </source>
</evidence>
<dbReference type="AlphaFoldDB" id="E6PMP7"/>
<dbReference type="InterPro" id="IPR038277">
    <property type="entry name" value="UreF_sf"/>
</dbReference>
<evidence type="ECO:0000313" key="4">
    <source>
        <dbReference type="EMBL" id="CBH96199.1"/>
    </source>
</evidence>
<dbReference type="InterPro" id="IPR002639">
    <property type="entry name" value="UreF"/>
</dbReference>
<feature type="compositionally biased region" description="Low complexity" evidence="3">
    <location>
        <begin position="9"/>
        <end position="28"/>
    </location>
</feature>
<reference evidence="4" key="1">
    <citation type="submission" date="2009-10" db="EMBL/GenBank/DDBJ databases">
        <title>Diversity of trophic interactions inside an arsenic-rich microbial ecosystem.</title>
        <authorList>
            <person name="Bertin P.N."/>
            <person name="Heinrich-Salmeron A."/>
            <person name="Pelletier E."/>
            <person name="Goulhen-Chollet F."/>
            <person name="Arsene-Ploetze F."/>
            <person name="Gallien S."/>
            <person name="Calteau A."/>
            <person name="Vallenet D."/>
            <person name="Casiot C."/>
            <person name="Chane-Woon-Ming B."/>
            <person name="Giloteaux L."/>
            <person name="Barakat M."/>
            <person name="Bonnefoy V."/>
            <person name="Bruneel O."/>
            <person name="Chandler M."/>
            <person name="Cleiss J."/>
            <person name="Duran R."/>
            <person name="Elbaz-Poulichet F."/>
            <person name="Fonknechten N."/>
            <person name="Lauga B."/>
            <person name="Mornico D."/>
            <person name="Ortet P."/>
            <person name="Schaeffer C."/>
            <person name="Siguier P."/>
            <person name="Alexander Thil Smith A."/>
            <person name="Van Dorsselaer A."/>
            <person name="Weissenbach J."/>
            <person name="Medigue C."/>
            <person name="Le Paslier D."/>
        </authorList>
    </citation>
    <scope>NUCLEOTIDE SEQUENCE</scope>
</reference>
<organism evidence="4">
    <name type="scientific">mine drainage metagenome</name>
    <dbReference type="NCBI Taxonomy" id="410659"/>
    <lineage>
        <taxon>unclassified sequences</taxon>
        <taxon>metagenomes</taxon>
        <taxon>ecological metagenomes</taxon>
    </lineage>
</organism>
<accession>E6PMP7</accession>
<dbReference type="Pfam" id="PF01730">
    <property type="entry name" value="UreF"/>
    <property type="match status" value="1"/>
</dbReference>
<dbReference type="PANTHER" id="PTHR33620:SF1">
    <property type="entry name" value="UREASE ACCESSORY PROTEIN F"/>
    <property type="match status" value="1"/>
</dbReference>
<dbReference type="PANTHER" id="PTHR33620">
    <property type="entry name" value="UREASE ACCESSORY PROTEIN F"/>
    <property type="match status" value="1"/>
</dbReference>
<feature type="region of interest" description="Disordered" evidence="3">
    <location>
        <begin position="1"/>
        <end position="87"/>
    </location>
</feature>
<evidence type="ECO:0000256" key="1">
    <source>
        <dbReference type="ARBA" id="ARBA00022988"/>
    </source>
</evidence>
<protein>
    <submittedName>
        <fullName evidence="4">Putative urease accessory protein UreF (Modular protein)</fullName>
    </submittedName>
</protein>
<dbReference type="GO" id="GO:0016151">
    <property type="term" value="F:nickel cation binding"/>
    <property type="evidence" value="ECO:0007669"/>
    <property type="project" value="InterPro"/>
</dbReference>
<name>E6PMP7_9ZZZZ</name>
<evidence type="ECO:0000256" key="3">
    <source>
        <dbReference type="SAM" id="MobiDB-lite"/>
    </source>
</evidence>
<dbReference type="EMBL" id="CABM01000022">
    <property type="protein sequence ID" value="CBH96199.1"/>
    <property type="molecule type" value="Genomic_DNA"/>
</dbReference>
<sequence length="327" mass="35030">MGRAAGMDTATIMRTSTTTNTSTSMDMTTRIEGEGVAGDAPHPNPPHPWGGGEGPSPPHHEGRNEPPLPRTAPSSPSPPCGGGREGELRVQHNTSLPEAHNPTPLLSSMWLSSPALPVGGFSYSEGLEAAVDAGWVTDEAQALQWLRGQLQLTLARSELPAACAAHAAWEAADSAALQAIQTWVLTTRETAELRQQSQQMGRSMLEWLRHLRPDHPALALAAQIAPAPAWPLAFALGGLALGLDTDHMAHALAFSWLENQVQAAMRAVPLGQSSGQRLLAALTPDIPAAVAQARNLQHRMDHWQSFSPMLAILSSRHETQYSRLFRS</sequence>
<comment type="caution">
    <text evidence="4">The sequence shown here is derived from an EMBL/GenBank/DDBJ whole genome shotgun (WGS) entry which is preliminary data.</text>
</comment>
<dbReference type="HAMAP" id="MF_01385">
    <property type="entry name" value="UreF"/>
    <property type="match status" value="1"/>
</dbReference>
<keyword evidence="1" id="KW-0996">Nickel insertion</keyword>
<proteinExistence type="inferred from homology"/>
<dbReference type="Gene3D" id="1.10.4190.10">
    <property type="entry name" value="Urease accessory protein UreF"/>
    <property type="match status" value="1"/>
</dbReference>
<keyword evidence="2" id="KW-0143">Chaperone</keyword>
<feature type="compositionally biased region" description="Pro residues" evidence="3">
    <location>
        <begin position="66"/>
        <end position="79"/>
    </location>
</feature>
<gene>
    <name evidence="4" type="ORF">CARN2_1190</name>
</gene>